<proteinExistence type="predicted"/>
<dbReference type="Proteomes" id="UP001162992">
    <property type="component" value="Chromosome 18"/>
</dbReference>
<protein>
    <submittedName>
        <fullName evidence="1">Uncharacterized protein</fullName>
    </submittedName>
</protein>
<evidence type="ECO:0000313" key="1">
    <source>
        <dbReference type="EMBL" id="KAJ7522855.1"/>
    </source>
</evidence>
<accession>A0ACC2AZI4</accession>
<gene>
    <name evidence="1" type="ORF">O6H91_18G029400</name>
</gene>
<organism evidence="1 2">
    <name type="scientific">Diphasiastrum complanatum</name>
    <name type="common">Issler's clubmoss</name>
    <name type="synonym">Lycopodium complanatum</name>
    <dbReference type="NCBI Taxonomy" id="34168"/>
    <lineage>
        <taxon>Eukaryota</taxon>
        <taxon>Viridiplantae</taxon>
        <taxon>Streptophyta</taxon>
        <taxon>Embryophyta</taxon>
        <taxon>Tracheophyta</taxon>
        <taxon>Lycopodiopsida</taxon>
        <taxon>Lycopodiales</taxon>
        <taxon>Lycopodiaceae</taxon>
        <taxon>Lycopodioideae</taxon>
        <taxon>Diphasiastrum</taxon>
    </lineage>
</organism>
<name>A0ACC2AZI4_DIPCM</name>
<keyword evidence="2" id="KW-1185">Reference proteome</keyword>
<comment type="caution">
    <text evidence="1">The sequence shown here is derived from an EMBL/GenBank/DDBJ whole genome shotgun (WGS) entry which is preliminary data.</text>
</comment>
<dbReference type="EMBL" id="CM055109">
    <property type="protein sequence ID" value="KAJ7522855.1"/>
    <property type="molecule type" value="Genomic_DNA"/>
</dbReference>
<reference evidence="2" key="1">
    <citation type="journal article" date="2024" name="Proc. Natl. Acad. Sci. U.S.A.">
        <title>Extraordinary preservation of gene collinearity over three hundred million years revealed in homosporous lycophytes.</title>
        <authorList>
            <person name="Li C."/>
            <person name="Wickell D."/>
            <person name="Kuo L.Y."/>
            <person name="Chen X."/>
            <person name="Nie B."/>
            <person name="Liao X."/>
            <person name="Peng D."/>
            <person name="Ji J."/>
            <person name="Jenkins J."/>
            <person name="Williams M."/>
            <person name="Shu S."/>
            <person name="Plott C."/>
            <person name="Barry K."/>
            <person name="Rajasekar S."/>
            <person name="Grimwood J."/>
            <person name="Han X."/>
            <person name="Sun S."/>
            <person name="Hou Z."/>
            <person name="He W."/>
            <person name="Dai G."/>
            <person name="Sun C."/>
            <person name="Schmutz J."/>
            <person name="Leebens-Mack J.H."/>
            <person name="Li F.W."/>
            <person name="Wang L."/>
        </authorList>
    </citation>
    <scope>NUCLEOTIDE SEQUENCE [LARGE SCALE GENOMIC DNA]</scope>
    <source>
        <strain evidence="2">cv. PW_Plant_1</strain>
    </source>
</reference>
<sequence length="679" mass="74411">MEAGGRSANDEANARAPAEEAPHNNSSSCIRGCCRSDSIPLSLPKSRLHILSTIAQGAESVVYKARWDEKVVALKKPKLSTADDLDRFHKELQLLSKLQHPNIISLVAAHAYPPDYMFLFDIYENGNLSHALHVLEWRPSLEQILTIFMQLGSALCYLHKQGIVHRDVKPANVLLDSKHGAHLADFGLAAYVKDLEKPSVNNWKSIGKPTGGFYKKNMVGTLLYMAPEVLNRELHSEKSDVYGLGITINELFMGTVPYTDRKTEAQAHTILEMNYTEQQLVAAITSGLRPVLAGPEYGCPENLANLIEKCWQGEASQRPSLDSILESVGEIILICKSARKQETAEEASLKVALYPSSELSSNAVDKVAEHNNHKLVQGASFGSFAPKKTQSGVSNWGTNSGDGYRPTLSWGVFVCHGGRETMEDTNFVLPNMGGTQYAHAFGVFDGHRGPEAAEFAAHAIPAYLLAMQTSVSPMEALTASFIEVDFAFRSEVEAQRFRKKDGGKDWHPGCTAATVLFANDRLFAANAGDCRMVLCHQGQAVALSTDHTADCIKERDRIIRAGGTVAWQVDSWRVGSVGLQVTRSIGDDDLKPAVIAEPEIQEVFLSADDEFLVIASDGLWETVSNEDAIFLVKNTVKDAALCSKRLATEAVERGSTDNITVMVIFLRPVSTLERVYYEA</sequence>
<evidence type="ECO:0000313" key="2">
    <source>
        <dbReference type="Proteomes" id="UP001162992"/>
    </source>
</evidence>